<dbReference type="AlphaFoldDB" id="A0A4S8MC79"/>
<proteinExistence type="predicted"/>
<accession>A0A4S8MC79</accession>
<gene>
    <name evidence="1" type="ORF">K435DRAFT_854985</name>
</gene>
<protein>
    <submittedName>
        <fullName evidence="1">Uncharacterized protein</fullName>
    </submittedName>
</protein>
<organism evidence="1 2">
    <name type="scientific">Dendrothele bispora (strain CBS 962.96)</name>
    <dbReference type="NCBI Taxonomy" id="1314807"/>
    <lineage>
        <taxon>Eukaryota</taxon>
        <taxon>Fungi</taxon>
        <taxon>Dikarya</taxon>
        <taxon>Basidiomycota</taxon>
        <taxon>Agaricomycotina</taxon>
        <taxon>Agaricomycetes</taxon>
        <taxon>Agaricomycetidae</taxon>
        <taxon>Agaricales</taxon>
        <taxon>Agaricales incertae sedis</taxon>
        <taxon>Dendrothele</taxon>
    </lineage>
</organism>
<dbReference type="EMBL" id="ML179108">
    <property type="protein sequence ID" value="THV00125.1"/>
    <property type="molecule type" value="Genomic_DNA"/>
</dbReference>
<keyword evidence="2" id="KW-1185">Reference proteome</keyword>
<sequence>MEFHLVDILEYDLTVFQPYRILLVLSSMMMIEAKAGELQLGVGKDLLDAGDLGVGLGSDDGPRYWGNGEGRLELLENALQMACYVPCILFWIRFALCF</sequence>
<name>A0A4S8MC79_DENBC</name>
<evidence type="ECO:0000313" key="2">
    <source>
        <dbReference type="Proteomes" id="UP000297245"/>
    </source>
</evidence>
<reference evidence="1 2" key="1">
    <citation type="journal article" date="2019" name="Nat. Ecol. Evol.">
        <title>Megaphylogeny resolves global patterns of mushroom evolution.</title>
        <authorList>
            <person name="Varga T."/>
            <person name="Krizsan K."/>
            <person name="Foldi C."/>
            <person name="Dima B."/>
            <person name="Sanchez-Garcia M."/>
            <person name="Sanchez-Ramirez S."/>
            <person name="Szollosi G.J."/>
            <person name="Szarkandi J.G."/>
            <person name="Papp V."/>
            <person name="Albert L."/>
            <person name="Andreopoulos W."/>
            <person name="Angelini C."/>
            <person name="Antonin V."/>
            <person name="Barry K.W."/>
            <person name="Bougher N.L."/>
            <person name="Buchanan P."/>
            <person name="Buyck B."/>
            <person name="Bense V."/>
            <person name="Catcheside P."/>
            <person name="Chovatia M."/>
            <person name="Cooper J."/>
            <person name="Damon W."/>
            <person name="Desjardin D."/>
            <person name="Finy P."/>
            <person name="Geml J."/>
            <person name="Haridas S."/>
            <person name="Hughes K."/>
            <person name="Justo A."/>
            <person name="Karasinski D."/>
            <person name="Kautmanova I."/>
            <person name="Kiss B."/>
            <person name="Kocsube S."/>
            <person name="Kotiranta H."/>
            <person name="LaButti K.M."/>
            <person name="Lechner B.E."/>
            <person name="Liimatainen K."/>
            <person name="Lipzen A."/>
            <person name="Lukacs Z."/>
            <person name="Mihaltcheva S."/>
            <person name="Morgado L.N."/>
            <person name="Niskanen T."/>
            <person name="Noordeloos M.E."/>
            <person name="Ohm R.A."/>
            <person name="Ortiz-Santana B."/>
            <person name="Ovrebo C."/>
            <person name="Racz N."/>
            <person name="Riley R."/>
            <person name="Savchenko A."/>
            <person name="Shiryaev A."/>
            <person name="Soop K."/>
            <person name="Spirin V."/>
            <person name="Szebenyi C."/>
            <person name="Tomsovsky M."/>
            <person name="Tulloss R.E."/>
            <person name="Uehling J."/>
            <person name="Grigoriev I.V."/>
            <person name="Vagvolgyi C."/>
            <person name="Papp T."/>
            <person name="Martin F.M."/>
            <person name="Miettinen O."/>
            <person name="Hibbett D.S."/>
            <person name="Nagy L.G."/>
        </authorList>
    </citation>
    <scope>NUCLEOTIDE SEQUENCE [LARGE SCALE GENOMIC DNA]</scope>
    <source>
        <strain evidence="1 2">CBS 962.96</strain>
    </source>
</reference>
<evidence type="ECO:0000313" key="1">
    <source>
        <dbReference type="EMBL" id="THV00125.1"/>
    </source>
</evidence>
<dbReference type="Proteomes" id="UP000297245">
    <property type="component" value="Unassembled WGS sequence"/>
</dbReference>
<dbReference type="OrthoDB" id="10266018at2759"/>